<accession>A0A1G7TM88</accession>
<evidence type="ECO:0000313" key="1">
    <source>
        <dbReference type="EMBL" id="SDG35610.1"/>
    </source>
</evidence>
<name>A0A1G7TM88_9ACTN</name>
<organism evidence="1 2">
    <name type="scientific">Klenkia brasiliensis</name>
    <dbReference type="NCBI Taxonomy" id="333142"/>
    <lineage>
        <taxon>Bacteria</taxon>
        <taxon>Bacillati</taxon>
        <taxon>Actinomycetota</taxon>
        <taxon>Actinomycetes</taxon>
        <taxon>Geodermatophilales</taxon>
        <taxon>Geodermatophilaceae</taxon>
        <taxon>Klenkia</taxon>
    </lineage>
</organism>
<protein>
    <submittedName>
        <fullName evidence="1">Uncharacterized protein</fullName>
    </submittedName>
</protein>
<proteinExistence type="predicted"/>
<gene>
    <name evidence="1" type="ORF">SAMN05660324_2509</name>
</gene>
<reference evidence="2" key="1">
    <citation type="submission" date="2016-10" db="EMBL/GenBank/DDBJ databases">
        <authorList>
            <person name="Varghese N."/>
            <person name="Submissions S."/>
        </authorList>
    </citation>
    <scope>NUCLEOTIDE SEQUENCE [LARGE SCALE GENOMIC DNA]</scope>
    <source>
        <strain evidence="2">DSM 44526</strain>
    </source>
</reference>
<sequence>MRMVASSQAGAVERYEAIDLLEQRTVLATAVVRELQKFGGENIYGRPTAALNLLRGWVGKRYEAKVETHARDGLASMVVPDGYEDTMAELKAATDICEALAMAWTADTRRELEGDLAAIRSLVASYVW</sequence>
<dbReference type="EMBL" id="FNCF01000003">
    <property type="protein sequence ID" value="SDG35610.1"/>
    <property type="molecule type" value="Genomic_DNA"/>
</dbReference>
<evidence type="ECO:0000313" key="2">
    <source>
        <dbReference type="Proteomes" id="UP000198863"/>
    </source>
</evidence>
<dbReference type="AlphaFoldDB" id="A0A1G7TM88"/>
<dbReference type="Proteomes" id="UP000198863">
    <property type="component" value="Unassembled WGS sequence"/>
</dbReference>
<keyword evidence="2" id="KW-1185">Reference proteome</keyword>